<dbReference type="Proteomes" id="UP000663870">
    <property type="component" value="Unassembled WGS sequence"/>
</dbReference>
<evidence type="ECO:0000256" key="2">
    <source>
        <dbReference type="SAM" id="Phobius"/>
    </source>
</evidence>
<dbReference type="EMBL" id="CAJNOL010001541">
    <property type="protein sequence ID" value="CAF1378943.1"/>
    <property type="molecule type" value="Genomic_DNA"/>
</dbReference>
<keyword evidence="2" id="KW-0812">Transmembrane</keyword>
<feature type="region of interest" description="Disordered" evidence="1">
    <location>
        <begin position="668"/>
        <end position="691"/>
    </location>
</feature>
<reference evidence="3" key="1">
    <citation type="submission" date="2021-02" db="EMBL/GenBank/DDBJ databases">
        <authorList>
            <person name="Nowell W R."/>
        </authorList>
    </citation>
    <scope>NUCLEOTIDE SEQUENCE</scope>
</reference>
<dbReference type="EMBL" id="CAJNOH010000903">
    <property type="protein sequence ID" value="CAF1145652.1"/>
    <property type="molecule type" value="Genomic_DNA"/>
</dbReference>
<feature type="transmembrane region" description="Helical" evidence="2">
    <location>
        <begin position="295"/>
        <end position="315"/>
    </location>
</feature>
<comment type="caution">
    <text evidence="3">The sequence shown here is derived from an EMBL/GenBank/DDBJ whole genome shotgun (WGS) entry which is preliminary data.</text>
</comment>
<dbReference type="Proteomes" id="UP000663854">
    <property type="component" value="Unassembled WGS sequence"/>
</dbReference>
<keyword evidence="2" id="KW-0472">Membrane</keyword>
<proteinExistence type="predicted"/>
<sequence length="754" mass="82419">MTTDPLGLVAYGFSDFFIFSYTASTNTLVVHQNNSLSPSTSFLPLAVDYDGNRGIIAGFLNNGQSSRIKFRATVIMFSINAGTTFATPISSWIYPMNGTTWQAGQTNAGADLYAAKFDMSVSIDPTGTQVLVGIQSMNTVFLFSYTTTTLTFVSLIDNGQGIGFGGLFVILPSPSSYYSSTTGPSVQIVPAFSSQLPCIPGTYKNRTSLGRCLPCPTGTKNDGTNLTASTCVDCATNAFCPFGSTSDSISTDSLSNVIQVIAYPSSPAITGIDDILFFTLFSIGSTSRCVALSPLFWTLLVGGIVILIGSGMFIMKHCIKHPKAADSYEKLEKVFKQADLITAGDLWIGGLASFCIIVLSISCCVFSAYFYNSYPIETAPPSTYTCDTTLRNAQFSSSLQSLSIPVADNVQDMFNLLNSQAVNLDVAFINTVYNCTSDAITLTYYSGTAWVPISSLPCTSSNYILSYSVPLPYRPITVQFTLPNIYTIGGLRVGLSGAGKNKTSKKLVQTLGFSQVFTQDGRMVGQNIYIVLELTKLINDTSPLVSGDDDTFSAIWVEKFTLNYYQSFMTSTDYLTATPKSSTNMTLIITETPYYILNLQTPIARLPLIIYHDFLFITMVIGMFALMFVLFKLIIIPFIVFLIRMCKPNYIKDNRVDVNSQVGFIDDDLENPTSNSNKQKSSKHKNNNSITDNVVPVQSQTFIENENANHDKDDSHQSPVVADIDTTKKQLGELPPLVRVRTDGNRIIKEYINE</sequence>
<evidence type="ECO:0000313" key="3">
    <source>
        <dbReference type="EMBL" id="CAF1145652.1"/>
    </source>
</evidence>
<evidence type="ECO:0000313" key="5">
    <source>
        <dbReference type="Proteomes" id="UP000663854"/>
    </source>
</evidence>
<gene>
    <name evidence="4" type="ORF">JXQ802_LOCUS33562</name>
    <name evidence="3" type="ORF">PYM288_LOCUS21945</name>
</gene>
<accession>A0A814SAN0</accession>
<feature type="transmembrane region" description="Helical" evidence="2">
    <location>
        <begin position="346"/>
        <end position="371"/>
    </location>
</feature>
<keyword evidence="6" id="KW-1185">Reference proteome</keyword>
<organism evidence="3 5">
    <name type="scientific">Rotaria sordida</name>
    <dbReference type="NCBI Taxonomy" id="392033"/>
    <lineage>
        <taxon>Eukaryota</taxon>
        <taxon>Metazoa</taxon>
        <taxon>Spiralia</taxon>
        <taxon>Gnathifera</taxon>
        <taxon>Rotifera</taxon>
        <taxon>Eurotatoria</taxon>
        <taxon>Bdelloidea</taxon>
        <taxon>Philodinida</taxon>
        <taxon>Philodinidae</taxon>
        <taxon>Rotaria</taxon>
    </lineage>
</organism>
<evidence type="ECO:0000313" key="4">
    <source>
        <dbReference type="EMBL" id="CAF1378943.1"/>
    </source>
</evidence>
<dbReference type="AlphaFoldDB" id="A0A814SAN0"/>
<protein>
    <submittedName>
        <fullName evidence="3">Uncharacterized protein</fullName>
    </submittedName>
</protein>
<keyword evidence="2" id="KW-1133">Transmembrane helix</keyword>
<evidence type="ECO:0000256" key="1">
    <source>
        <dbReference type="SAM" id="MobiDB-lite"/>
    </source>
</evidence>
<feature type="transmembrane region" description="Helical" evidence="2">
    <location>
        <begin position="614"/>
        <end position="643"/>
    </location>
</feature>
<evidence type="ECO:0000313" key="6">
    <source>
        <dbReference type="Proteomes" id="UP000663870"/>
    </source>
</evidence>
<name>A0A814SAN0_9BILA</name>